<comment type="caution">
    <text evidence="10">The sequence shown here is derived from an EMBL/GenBank/DDBJ whole genome shotgun (WGS) entry which is preliminary data.</text>
</comment>
<dbReference type="Pfam" id="PF03186">
    <property type="entry name" value="CobD_Cbib"/>
    <property type="match status" value="1"/>
</dbReference>
<comment type="similarity">
    <text evidence="3 9">Belongs to the CobD/CbiB family.</text>
</comment>
<feature type="transmembrane region" description="Helical" evidence="9">
    <location>
        <begin position="75"/>
        <end position="94"/>
    </location>
</feature>
<protein>
    <recommendedName>
        <fullName evidence="9">Cobalamin biosynthesis protein CobD</fullName>
    </recommendedName>
</protein>
<dbReference type="PANTHER" id="PTHR34308">
    <property type="entry name" value="COBALAMIN BIOSYNTHESIS PROTEIN CBIB"/>
    <property type="match status" value="1"/>
</dbReference>
<comment type="function">
    <text evidence="9">Converts cobyric acid to cobinamide by the addition of aminopropanol on the F carboxylic group.</text>
</comment>
<evidence type="ECO:0000256" key="2">
    <source>
        <dbReference type="ARBA" id="ARBA00004953"/>
    </source>
</evidence>
<keyword evidence="6 9" id="KW-0812">Transmembrane</keyword>
<keyword evidence="8 9" id="KW-0472">Membrane</keyword>
<feature type="transmembrane region" description="Helical" evidence="9">
    <location>
        <begin position="44"/>
        <end position="68"/>
    </location>
</feature>
<keyword evidence="5 9" id="KW-0169">Cobalamin biosynthesis</keyword>
<comment type="pathway">
    <text evidence="2 9">Cofactor biosynthesis; adenosylcobalamin biosynthesis.</text>
</comment>
<keyword evidence="11" id="KW-1185">Reference proteome</keyword>
<dbReference type="EMBL" id="JAJBZT010000009">
    <property type="protein sequence ID" value="MCB6184809.1"/>
    <property type="molecule type" value="Genomic_DNA"/>
</dbReference>
<sequence length="306" mass="34326">MSLLALVLALLLEQFHPLGSRNQFFLLYTRFSNLIERKFNAGEYVHGVVGWLLAVVPACLIAWAVYAVLHRINPFLGLAWNVVILYLTMGFRHFSSAFSGISESLQQQDLHSARELLSGWTNQPTSEMTESEVSKVSIEQGLIDSHRYVFATIFWFLMLPGPIGAVLYRLSSRLFDKWGQRAERTDDLFGRFAATMHNLLDWIPIRLTAVSFAIVGDFEDAVYCWRAQAANWANYAYGILLASGAGAIGVRLGDPVHQDHTVKYRPELGVGDEADPDYLKSAVGLIWRGVLLWLLVVLLLSLSHAI</sequence>
<evidence type="ECO:0000313" key="10">
    <source>
        <dbReference type="EMBL" id="MCB6184809.1"/>
    </source>
</evidence>
<evidence type="ECO:0000256" key="7">
    <source>
        <dbReference type="ARBA" id="ARBA00022989"/>
    </source>
</evidence>
<evidence type="ECO:0000256" key="5">
    <source>
        <dbReference type="ARBA" id="ARBA00022573"/>
    </source>
</evidence>
<evidence type="ECO:0000313" key="11">
    <source>
        <dbReference type="Proteomes" id="UP001165395"/>
    </source>
</evidence>
<accession>A0ABS8D9C1</accession>
<evidence type="ECO:0000256" key="4">
    <source>
        <dbReference type="ARBA" id="ARBA00022475"/>
    </source>
</evidence>
<evidence type="ECO:0000256" key="9">
    <source>
        <dbReference type="HAMAP-Rule" id="MF_00024"/>
    </source>
</evidence>
<dbReference type="NCBIfam" id="NF005792">
    <property type="entry name" value="PRK07630.1"/>
    <property type="match status" value="1"/>
</dbReference>
<dbReference type="Proteomes" id="UP001165395">
    <property type="component" value="Unassembled WGS sequence"/>
</dbReference>
<organism evidence="10 11">
    <name type="scientific">Leeia speluncae</name>
    <dbReference type="NCBI Taxonomy" id="2884804"/>
    <lineage>
        <taxon>Bacteria</taxon>
        <taxon>Pseudomonadati</taxon>
        <taxon>Pseudomonadota</taxon>
        <taxon>Betaproteobacteria</taxon>
        <taxon>Neisseriales</taxon>
        <taxon>Leeiaceae</taxon>
        <taxon>Leeia</taxon>
    </lineage>
</organism>
<reference evidence="10" key="1">
    <citation type="submission" date="2021-10" db="EMBL/GenBank/DDBJ databases">
        <title>The complete genome sequence of Leeia sp. TBRC 13508.</title>
        <authorList>
            <person name="Charoenyingcharoen P."/>
            <person name="Yukphan P."/>
        </authorList>
    </citation>
    <scope>NUCLEOTIDE SEQUENCE</scope>
    <source>
        <strain evidence="10">TBRC 13508</strain>
    </source>
</reference>
<comment type="caution">
    <text evidence="9">Lacks conserved residue(s) required for the propagation of feature annotation.</text>
</comment>
<evidence type="ECO:0000256" key="6">
    <source>
        <dbReference type="ARBA" id="ARBA00022692"/>
    </source>
</evidence>
<dbReference type="HAMAP" id="MF_00024">
    <property type="entry name" value="CobD_CbiB"/>
    <property type="match status" value="1"/>
</dbReference>
<evidence type="ECO:0000256" key="8">
    <source>
        <dbReference type="ARBA" id="ARBA00023136"/>
    </source>
</evidence>
<feature type="transmembrane region" description="Helical" evidence="9">
    <location>
        <begin position="285"/>
        <end position="305"/>
    </location>
</feature>
<gene>
    <name evidence="9" type="primary">cobD</name>
    <name evidence="10" type="ORF">LIN78_14775</name>
</gene>
<dbReference type="RefSeq" id="WP_227181626.1">
    <property type="nucleotide sequence ID" value="NZ_JAJBZT010000009.1"/>
</dbReference>
<dbReference type="PANTHER" id="PTHR34308:SF1">
    <property type="entry name" value="COBALAMIN BIOSYNTHESIS PROTEIN CBIB"/>
    <property type="match status" value="1"/>
</dbReference>
<feature type="transmembrane region" description="Helical" evidence="9">
    <location>
        <begin position="148"/>
        <end position="168"/>
    </location>
</feature>
<keyword evidence="4 9" id="KW-1003">Cell membrane</keyword>
<evidence type="ECO:0000256" key="3">
    <source>
        <dbReference type="ARBA" id="ARBA00006263"/>
    </source>
</evidence>
<comment type="subcellular location">
    <subcellularLocation>
        <location evidence="1 9">Cell membrane</location>
        <topology evidence="1 9">Multi-pass membrane protein</topology>
    </subcellularLocation>
</comment>
<keyword evidence="7 9" id="KW-1133">Transmembrane helix</keyword>
<proteinExistence type="inferred from homology"/>
<name>A0ABS8D9C1_9NEIS</name>
<dbReference type="InterPro" id="IPR004485">
    <property type="entry name" value="Cobalamin_biosynth_CobD/CbiB"/>
</dbReference>
<evidence type="ECO:0000256" key="1">
    <source>
        <dbReference type="ARBA" id="ARBA00004651"/>
    </source>
</evidence>